<accession>A0ABD2HMS8</accession>
<reference evidence="4 5" key="1">
    <citation type="submission" date="2024-10" db="EMBL/GenBank/DDBJ databases">
        <authorList>
            <person name="Kim D."/>
        </authorList>
    </citation>
    <scope>NUCLEOTIDE SEQUENCE [LARGE SCALE GENOMIC DNA]</scope>
    <source>
        <strain evidence="4">BH-2024</strain>
    </source>
</reference>
<evidence type="ECO:0000256" key="3">
    <source>
        <dbReference type="SAM" id="SignalP"/>
    </source>
</evidence>
<keyword evidence="2" id="KW-0812">Transmembrane</keyword>
<name>A0ABD2HMS8_9BILA</name>
<gene>
    <name evidence="4" type="ORF">niasHT_037939</name>
</gene>
<feature type="transmembrane region" description="Helical" evidence="2">
    <location>
        <begin position="205"/>
        <end position="232"/>
    </location>
</feature>
<keyword evidence="3" id="KW-0732">Signal</keyword>
<feature type="signal peptide" evidence="3">
    <location>
        <begin position="1"/>
        <end position="21"/>
    </location>
</feature>
<keyword evidence="2" id="KW-1133">Transmembrane helix</keyword>
<organism evidence="4 5">
    <name type="scientific">Heterodera trifolii</name>
    <dbReference type="NCBI Taxonomy" id="157864"/>
    <lineage>
        <taxon>Eukaryota</taxon>
        <taxon>Metazoa</taxon>
        <taxon>Ecdysozoa</taxon>
        <taxon>Nematoda</taxon>
        <taxon>Chromadorea</taxon>
        <taxon>Rhabditida</taxon>
        <taxon>Tylenchina</taxon>
        <taxon>Tylenchomorpha</taxon>
        <taxon>Tylenchoidea</taxon>
        <taxon>Heteroderidae</taxon>
        <taxon>Heteroderinae</taxon>
        <taxon>Heterodera</taxon>
    </lineage>
</organism>
<feature type="chain" id="PRO_5044856918" evidence="3">
    <location>
        <begin position="22"/>
        <end position="300"/>
    </location>
</feature>
<evidence type="ECO:0000313" key="4">
    <source>
        <dbReference type="EMBL" id="KAL3067949.1"/>
    </source>
</evidence>
<evidence type="ECO:0000256" key="2">
    <source>
        <dbReference type="SAM" id="Phobius"/>
    </source>
</evidence>
<sequence>MSISYHQLLFIAAFLFIGCHAHDGVDHTHLASFTCATAKDGAINGFTVVDGGLLTTNSDTTNATGATMILFGYQTSNKKDLSFKIFAPTSSSCLSSVNNFFVSGRICQLEALKTETESANCPEEGGAGSGCDSRSVTCQMIIKEIAESGDGRVFKVNLENLTEVTRLCAKWKAYFTDVRQVMESGGGGDSCVSARTPAAGGGGGFPVWLIVLIVIIVICVLGAGAGVAVFMIRRRSAEAEGGDAPADPIGTFTSNADKTDEMEDNTPASKDDDSPAANMEGMKMSYAAMGASTAPGKSMA</sequence>
<evidence type="ECO:0000313" key="5">
    <source>
        <dbReference type="Proteomes" id="UP001620626"/>
    </source>
</evidence>
<proteinExistence type="predicted"/>
<keyword evidence="5" id="KW-1185">Reference proteome</keyword>
<protein>
    <submittedName>
        <fullName evidence="4">Uncharacterized protein</fullName>
    </submittedName>
</protein>
<keyword evidence="2" id="KW-0472">Membrane</keyword>
<comment type="caution">
    <text evidence="4">The sequence shown here is derived from an EMBL/GenBank/DDBJ whole genome shotgun (WGS) entry which is preliminary data.</text>
</comment>
<dbReference type="AlphaFoldDB" id="A0ABD2HMS8"/>
<feature type="region of interest" description="Disordered" evidence="1">
    <location>
        <begin position="240"/>
        <end position="279"/>
    </location>
</feature>
<dbReference type="EMBL" id="JBICBT010001409">
    <property type="protein sequence ID" value="KAL3067949.1"/>
    <property type="molecule type" value="Genomic_DNA"/>
</dbReference>
<dbReference type="Proteomes" id="UP001620626">
    <property type="component" value="Unassembled WGS sequence"/>
</dbReference>
<evidence type="ECO:0000256" key="1">
    <source>
        <dbReference type="SAM" id="MobiDB-lite"/>
    </source>
</evidence>